<evidence type="ECO:0000313" key="4">
    <source>
        <dbReference type="Proteomes" id="UP000175968"/>
    </source>
</evidence>
<dbReference type="EMBL" id="CP017479">
    <property type="protein sequence ID" value="AOW08228.1"/>
    <property type="molecule type" value="Genomic_DNA"/>
</dbReference>
<evidence type="ECO:0000256" key="1">
    <source>
        <dbReference type="SAM" id="Phobius"/>
    </source>
</evidence>
<evidence type="ECO:0000313" key="3">
    <source>
        <dbReference type="EMBL" id="AOW08228.1"/>
    </source>
</evidence>
<dbReference type="AlphaFoldDB" id="A0AAC9I3X9"/>
<dbReference type="KEGG" id="fgl:EM308_01145"/>
<accession>A0AAC9I3X9</accession>
<feature type="transmembrane region" description="Helical" evidence="1">
    <location>
        <begin position="187"/>
        <end position="208"/>
    </location>
</feature>
<keyword evidence="1" id="KW-0472">Membrane</keyword>
<keyword evidence="1" id="KW-0812">Transmembrane</keyword>
<keyword evidence="1" id="KW-1133">Transmembrane helix</keyword>
<dbReference type="RefSeq" id="WP_035637239.1">
    <property type="nucleotide sequence ID" value="NZ_CP017479.1"/>
</dbReference>
<keyword evidence="4" id="KW-1185">Reference proteome</keyword>
<reference evidence="3 4" key="1">
    <citation type="submission" date="2016-10" db="EMBL/GenBank/DDBJ databases">
        <title>Flavobacterium gilvum sp. nov., isolated from stream water.</title>
        <authorList>
            <person name="Shin S.-K."/>
            <person name="Cho Y.-J."/>
            <person name="Yi H."/>
        </authorList>
    </citation>
    <scope>NUCLEOTIDE SEQUENCE [LARGE SCALE GENOMIC DNA]</scope>
    <source>
        <strain evidence="3 4">EM1308</strain>
    </source>
</reference>
<feature type="transmembrane region" description="Helical" evidence="1">
    <location>
        <begin position="306"/>
        <end position="331"/>
    </location>
</feature>
<gene>
    <name evidence="3" type="ORF">EM308_01145</name>
</gene>
<dbReference type="PANTHER" id="PTHR40407:SF1">
    <property type="entry name" value="HEPARAN-ALPHA-GLUCOSAMINIDE N-ACETYLTRANSFERASE CATALYTIC DOMAIN-CONTAINING PROTEIN"/>
    <property type="match status" value="1"/>
</dbReference>
<feature type="transmembrane region" description="Helical" evidence="1">
    <location>
        <begin position="56"/>
        <end position="77"/>
    </location>
</feature>
<sequence>MTSPINTRIESIDLLKGLVMILMALDHVRDYFHYSAFLFDPADPVHTTLPLFFTRWVTHFCAPIFSFLAGLSACMAGRRRTRIELMDFLLKRGLWLIFVELTIVGFAWSFDVHFSSFGLRVIWSLGISMFVLAGLIYLPRVGILLFSLVLICCHNLFDNLHFPGNIWWDLIHEQAVYQVTADTQLVIGYPLVPWVAVMSLGYYFGGFYDKTYDAEKRKKLFNWIGAIAIATFVVLRLTNFYGDSTPFTHYPTFSQDLMSFLNPNKYPPSFLYLLMTLGGAFLFLANSEKFKGKFVDIITTFGRAPFFYYILHLYLIHILALIFAEFSGFGWQKVILSTWIGLEPDMKGYGFDLWVVYAVWIAVVVMLYPLCKKFDKYKRAHKEIWWLSYL</sequence>
<proteinExistence type="predicted"/>
<feature type="domain" description="Heparan-alpha-glucosaminide N-acetyltransferase catalytic" evidence="2">
    <location>
        <begin position="8"/>
        <end position="216"/>
    </location>
</feature>
<feature type="transmembrane region" description="Helical" evidence="1">
    <location>
        <begin position="143"/>
        <end position="162"/>
    </location>
</feature>
<organism evidence="3 4">
    <name type="scientific">Flavobacterium gilvum</name>
    <dbReference type="NCBI Taxonomy" id="1492737"/>
    <lineage>
        <taxon>Bacteria</taxon>
        <taxon>Pseudomonadati</taxon>
        <taxon>Bacteroidota</taxon>
        <taxon>Flavobacteriia</taxon>
        <taxon>Flavobacteriales</taxon>
        <taxon>Flavobacteriaceae</taxon>
        <taxon>Flavobacterium</taxon>
    </lineage>
</organism>
<feature type="transmembrane region" description="Helical" evidence="1">
    <location>
        <begin position="121"/>
        <end position="138"/>
    </location>
</feature>
<name>A0AAC9I3X9_9FLAO</name>
<dbReference type="PANTHER" id="PTHR40407">
    <property type="entry name" value="MEMBRANE PROTEIN-LIKE PROTEIN"/>
    <property type="match status" value="1"/>
</dbReference>
<protein>
    <recommendedName>
        <fullName evidence="2">Heparan-alpha-glucosaminide N-acetyltransferase catalytic domain-containing protein</fullName>
    </recommendedName>
</protein>
<feature type="transmembrane region" description="Helical" evidence="1">
    <location>
        <begin position="266"/>
        <end position="285"/>
    </location>
</feature>
<feature type="transmembrane region" description="Helical" evidence="1">
    <location>
        <begin position="89"/>
        <end position="109"/>
    </location>
</feature>
<dbReference type="InterPro" id="IPR012429">
    <property type="entry name" value="HGSNAT_cat"/>
</dbReference>
<feature type="transmembrane region" description="Helical" evidence="1">
    <location>
        <begin position="220"/>
        <end position="241"/>
    </location>
</feature>
<dbReference type="Pfam" id="PF07786">
    <property type="entry name" value="HGSNAT_cat"/>
    <property type="match status" value="1"/>
</dbReference>
<dbReference type="Proteomes" id="UP000175968">
    <property type="component" value="Chromosome"/>
</dbReference>
<evidence type="ECO:0000259" key="2">
    <source>
        <dbReference type="Pfam" id="PF07786"/>
    </source>
</evidence>
<feature type="transmembrane region" description="Helical" evidence="1">
    <location>
        <begin position="351"/>
        <end position="371"/>
    </location>
</feature>